<comment type="caution">
    <text evidence="2">The sequence shown here is derived from an EMBL/GenBank/DDBJ whole genome shotgun (WGS) entry which is preliminary data.</text>
</comment>
<protein>
    <submittedName>
        <fullName evidence="2">Uncharacterized protein</fullName>
    </submittedName>
</protein>
<dbReference type="Proteomes" id="UP001153269">
    <property type="component" value="Unassembled WGS sequence"/>
</dbReference>
<proteinExistence type="predicted"/>
<feature type="compositionally biased region" description="Polar residues" evidence="1">
    <location>
        <begin position="72"/>
        <end position="81"/>
    </location>
</feature>
<dbReference type="EMBL" id="CADEAL010001113">
    <property type="protein sequence ID" value="CAB1429209.1"/>
    <property type="molecule type" value="Genomic_DNA"/>
</dbReference>
<keyword evidence="3" id="KW-1185">Reference proteome</keyword>
<gene>
    <name evidence="2" type="ORF">PLEPLA_LOCUS17184</name>
</gene>
<reference evidence="2" key="1">
    <citation type="submission" date="2020-03" db="EMBL/GenBank/DDBJ databases">
        <authorList>
            <person name="Weist P."/>
        </authorList>
    </citation>
    <scope>NUCLEOTIDE SEQUENCE</scope>
</reference>
<sequence>MCASGGAVGRLQPRKALPCSVSISLELAADTVRAPRLGSRFTGLAHIHIQRAGHSKEERLEGVGEVVASRPDMSSKQSLNSKPHKKMGASEASPLDVRADTEGSEAFLRLALSGLGGGPQSLSVWSTEHFKAAAADRQRRRDDWGDREGSAHEGNRRRTNISVNYTPERERREQ</sequence>
<accession>A0A9N7UFA1</accession>
<feature type="region of interest" description="Disordered" evidence="1">
    <location>
        <begin position="69"/>
        <end position="98"/>
    </location>
</feature>
<dbReference type="AlphaFoldDB" id="A0A9N7UFA1"/>
<evidence type="ECO:0000256" key="1">
    <source>
        <dbReference type="SAM" id="MobiDB-lite"/>
    </source>
</evidence>
<name>A0A9N7UFA1_PLEPL</name>
<organism evidence="2 3">
    <name type="scientific">Pleuronectes platessa</name>
    <name type="common">European plaice</name>
    <dbReference type="NCBI Taxonomy" id="8262"/>
    <lineage>
        <taxon>Eukaryota</taxon>
        <taxon>Metazoa</taxon>
        <taxon>Chordata</taxon>
        <taxon>Craniata</taxon>
        <taxon>Vertebrata</taxon>
        <taxon>Euteleostomi</taxon>
        <taxon>Actinopterygii</taxon>
        <taxon>Neopterygii</taxon>
        <taxon>Teleostei</taxon>
        <taxon>Neoteleostei</taxon>
        <taxon>Acanthomorphata</taxon>
        <taxon>Carangaria</taxon>
        <taxon>Pleuronectiformes</taxon>
        <taxon>Pleuronectoidei</taxon>
        <taxon>Pleuronectidae</taxon>
        <taxon>Pleuronectes</taxon>
    </lineage>
</organism>
<evidence type="ECO:0000313" key="2">
    <source>
        <dbReference type="EMBL" id="CAB1429209.1"/>
    </source>
</evidence>
<evidence type="ECO:0000313" key="3">
    <source>
        <dbReference type="Proteomes" id="UP001153269"/>
    </source>
</evidence>
<feature type="region of interest" description="Disordered" evidence="1">
    <location>
        <begin position="131"/>
        <end position="174"/>
    </location>
</feature>
<feature type="compositionally biased region" description="Basic and acidic residues" evidence="1">
    <location>
        <begin position="131"/>
        <end position="156"/>
    </location>
</feature>